<dbReference type="GO" id="GO:0005737">
    <property type="term" value="C:cytoplasm"/>
    <property type="evidence" value="ECO:0007669"/>
    <property type="project" value="TreeGrafter"/>
</dbReference>
<dbReference type="Proteomes" id="UP000504633">
    <property type="component" value="Unplaced"/>
</dbReference>
<feature type="signal peptide" evidence="4">
    <location>
        <begin position="1"/>
        <end position="18"/>
    </location>
</feature>
<proteinExistence type="inferred from homology"/>
<dbReference type="InterPro" id="IPR001148">
    <property type="entry name" value="CA_dom"/>
</dbReference>
<evidence type="ECO:0000313" key="7">
    <source>
        <dbReference type="RefSeq" id="XP_023169710.2"/>
    </source>
</evidence>
<evidence type="ECO:0000259" key="5">
    <source>
        <dbReference type="PROSITE" id="PS51144"/>
    </source>
</evidence>
<protein>
    <recommendedName>
        <fullName evidence="4">Carbonic anhydrase</fullName>
        <ecNumber evidence="4">4.2.1.1</ecNumber>
    </recommendedName>
</protein>
<dbReference type="OMA" id="TPECNEA"/>
<dbReference type="InterPro" id="IPR018338">
    <property type="entry name" value="Carbonic_anhydrase_a-class_CS"/>
</dbReference>
<dbReference type="RefSeq" id="XP_023169710.2">
    <property type="nucleotide sequence ID" value="XM_023313942.2"/>
</dbReference>
<dbReference type="GO" id="GO:0004089">
    <property type="term" value="F:carbonate dehydratase activity"/>
    <property type="evidence" value="ECO:0007669"/>
    <property type="project" value="UniProtKB-UniRule"/>
</dbReference>
<comment type="cofactor">
    <cofactor evidence="4">
        <name>Zn(2+)</name>
        <dbReference type="ChEBI" id="CHEBI:29105"/>
    </cofactor>
</comment>
<dbReference type="CTD" id="43701"/>
<keyword evidence="4" id="KW-0456">Lyase</keyword>
<dbReference type="GO" id="GO:0008270">
    <property type="term" value="F:zinc ion binding"/>
    <property type="evidence" value="ECO:0007669"/>
    <property type="project" value="UniProtKB-UniRule"/>
</dbReference>
<keyword evidence="3 4" id="KW-0862">Zinc</keyword>
<dbReference type="EC" id="4.2.1.1" evidence="4"/>
<dbReference type="PROSITE" id="PS00162">
    <property type="entry name" value="ALPHA_CA_1"/>
    <property type="match status" value="1"/>
</dbReference>
<dbReference type="CDD" id="cd00326">
    <property type="entry name" value="alpha_CA"/>
    <property type="match status" value="1"/>
</dbReference>
<organism evidence="6 7">
    <name type="scientific">Drosophila hydei</name>
    <name type="common">Fruit fly</name>
    <dbReference type="NCBI Taxonomy" id="7224"/>
    <lineage>
        <taxon>Eukaryota</taxon>
        <taxon>Metazoa</taxon>
        <taxon>Ecdysozoa</taxon>
        <taxon>Arthropoda</taxon>
        <taxon>Hexapoda</taxon>
        <taxon>Insecta</taxon>
        <taxon>Pterygota</taxon>
        <taxon>Neoptera</taxon>
        <taxon>Endopterygota</taxon>
        <taxon>Diptera</taxon>
        <taxon>Brachycera</taxon>
        <taxon>Muscomorpha</taxon>
        <taxon>Ephydroidea</taxon>
        <taxon>Drosophilidae</taxon>
        <taxon>Drosophila</taxon>
    </lineage>
</organism>
<evidence type="ECO:0000256" key="3">
    <source>
        <dbReference type="ARBA" id="ARBA00022833"/>
    </source>
</evidence>
<dbReference type="SMART" id="SM01057">
    <property type="entry name" value="Carb_anhydrase"/>
    <property type="match status" value="1"/>
</dbReference>
<dbReference type="SUPFAM" id="SSF51069">
    <property type="entry name" value="Carbonic anhydrase"/>
    <property type="match status" value="1"/>
</dbReference>
<dbReference type="InterPro" id="IPR023561">
    <property type="entry name" value="Carbonic_anhydrase_a-class"/>
</dbReference>
<gene>
    <name evidence="7" type="primary">LOC111598608</name>
</gene>
<comment type="catalytic activity">
    <reaction evidence="4">
        <text>hydrogencarbonate + H(+) = CO2 + H2O</text>
        <dbReference type="Rhea" id="RHEA:10748"/>
        <dbReference type="ChEBI" id="CHEBI:15377"/>
        <dbReference type="ChEBI" id="CHEBI:15378"/>
        <dbReference type="ChEBI" id="CHEBI:16526"/>
        <dbReference type="ChEBI" id="CHEBI:17544"/>
        <dbReference type="EC" id="4.2.1.1"/>
    </reaction>
</comment>
<dbReference type="AlphaFoldDB" id="A0A6J1LQ14"/>
<keyword evidence="4" id="KW-0732">Signal</keyword>
<dbReference type="KEGG" id="dhe:111598608"/>
<feature type="domain" description="Alpha-carbonic anhydrase" evidence="5">
    <location>
        <begin position="29"/>
        <end position="288"/>
    </location>
</feature>
<keyword evidence="6" id="KW-1185">Reference proteome</keyword>
<name>A0A6J1LQ14_DROHY</name>
<dbReference type="GeneID" id="111598608"/>
<evidence type="ECO:0000256" key="4">
    <source>
        <dbReference type="RuleBase" id="RU367011"/>
    </source>
</evidence>
<comment type="similarity">
    <text evidence="1 4">Belongs to the alpha-carbonic anhydrase family.</text>
</comment>
<evidence type="ECO:0000313" key="6">
    <source>
        <dbReference type="Proteomes" id="UP000504633"/>
    </source>
</evidence>
<comment type="function">
    <text evidence="4">Reversible hydration of carbon dioxide.</text>
</comment>
<reference evidence="7" key="1">
    <citation type="submission" date="2025-08" db="UniProtKB">
        <authorList>
            <consortium name="RefSeq"/>
        </authorList>
    </citation>
    <scope>IDENTIFICATION</scope>
    <source>
        <strain evidence="7">15085-1641.00</strain>
        <tissue evidence="7">Whole body</tissue>
    </source>
</reference>
<dbReference type="PANTHER" id="PTHR18952:SF137">
    <property type="entry name" value="CARBONIC ANHYDRASE"/>
    <property type="match status" value="1"/>
</dbReference>
<dbReference type="Gene3D" id="3.10.200.10">
    <property type="entry name" value="Alpha carbonic anhydrase"/>
    <property type="match status" value="1"/>
</dbReference>
<accession>A0A6J1LQ14</accession>
<dbReference type="Pfam" id="PF00194">
    <property type="entry name" value="Carb_anhydrase"/>
    <property type="match status" value="1"/>
</dbReference>
<dbReference type="OrthoDB" id="429145at2759"/>
<evidence type="ECO:0000256" key="1">
    <source>
        <dbReference type="ARBA" id="ARBA00010718"/>
    </source>
</evidence>
<sequence>MGVNLFQKLFFLLPLAYQYSPNDGSSENTDWNYDQNGADWQGICATGFRQTPIKLSVDSSLIVPLPRMYFGNYDVRLNEPLTLVNKGYTVDMTIPNTRNGQRPFISGGLLKGQYVAEGVHFHWGSPVSRGSEHVINRKRYDVEMHIVHRNTRYNDVTEALNYIDGVAVLGVMFKIVRNPNNRYPGLRKLFSAVPAIVEYGSEVELPGSMTLGQLLGDLNTSDFYTYKGSLTTPECNEAVTWTVFAQPLPISLSDISKLWILQDSNGNLIRNNYRTLQARNSRPVFYRTNKDLSDYYLG</sequence>
<keyword evidence="2 4" id="KW-0479">Metal-binding</keyword>
<dbReference type="PANTHER" id="PTHR18952">
    <property type="entry name" value="CARBONIC ANHYDRASE"/>
    <property type="match status" value="1"/>
</dbReference>
<evidence type="ECO:0000256" key="2">
    <source>
        <dbReference type="ARBA" id="ARBA00022723"/>
    </source>
</evidence>
<dbReference type="InterPro" id="IPR036398">
    <property type="entry name" value="CA_dom_sf"/>
</dbReference>
<dbReference type="PROSITE" id="PS51144">
    <property type="entry name" value="ALPHA_CA_2"/>
    <property type="match status" value="1"/>
</dbReference>
<feature type="chain" id="PRO_5027164798" description="Carbonic anhydrase" evidence="4">
    <location>
        <begin position="19"/>
        <end position="298"/>
    </location>
</feature>